<dbReference type="SMART" id="SM00382">
    <property type="entry name" value="AAA"/>
    <property type="match status" value="1"/>
</dbReference>
<evidence type="ECO:0000256" key="4">
    <source>
        <dbReference type="ARBA" id="ARBA00022840"/>
    </source>
</evidence>
<proteinExistence type="inferred from homology"/>
<dbReference type="PANTHER" id="PTHR42798:SF7">
    <property type="entry name" value="ALPHA-D-RIBOSE 1-METHYLPHOSPHONATE 5-TRIPHOSPHATE SYNTHASE SUBUNIT PHNL"/>
    <property type="match status" value="1"/>
</dbReference>
<accession>A0A1F7GSE5</accession>
<keyword evidence="4 6" id="KW-0067">ATP-binding</keyword>
<dbReference type="FunFam" id="3.40.50.300:FF:000032">
    <property type="entry name" value="Export ABC transporter ATP-binding protein"/>
    <property type="match status" value="1"/>
</dbReference>
<dbReference type="Pfam" id="PF00005">
    <property type="entry name" value="ABC_tran"/>
    <property type="match status" value="1"/>
</dbReference>
<evidence type="ECO:0000256" key="1">
    <source>
        <dbReference type="ARBA" id="ARBA00005417"/>
    </source>
</evidence>
<evidence type="ECO:0000313" key="7">
    <source>
        <dbReference type="Proteomes" id="UP000177026"/>
    </source>
</evidence>
<dbReference type="Proteomes" id="UP000177026">
    <property type="component" value="Unassembled WGS sequence"/>
</dbReference>
<dbReference type="InterPro" id="IPR027417">
    <property type="entry name" value="P-loop_NTPase"/>
</dbReference>
<dbReference type="InterPro" id="IPR003439">
    <property type="entry name" value="ABC_transporter-like_ATP-bd"/>
</dbReference>
<dbReference type="Gene3D" id="3.40.50.300">
    <property type="entry name" value="P-loop containing nucleotide triphosphate hydrolases"/>
    <property type="match status" value="1"/>
</dbReference>
<reference evidence="6 7" key="1">
    <citation type="journal article" date="2016" name="Nat. Commun.">
        <title>Thousands of microbial genomes shed light on interconnected biogeochemical processes in an aquifer system.</title>
        <authorList>
            <person name="Anantharaman K."/>
            <person name="Brown C.T."/>
            <person name="Hug L.A."/>
            <person name="Sharon I."/>
            <person name="Castelle C.J."/>
            <person name="Probst A.J."/>
            <person name="Thomas B.C."/>
            <person name="Singh A."/>
            <person name="Wilkins M.J."/>
            <person name="Karaoz U."/>
            <person name="Brodie E.L."/>
            <person name="Williams K.H."/>
            <person name="Hubbard S.S."/>
            <person name="Banfield J.F."/>
        </authorList>
    </citation>
    <scope>NUCLEOTIDE SEQUENCE [LARGE SCALE GENOMIC DNA]</scope>
</reference>
<dbReference type="PROSITE" id="PS50893">
    <property type="entry name" value="ABC_TRANSPORTER_2"/>
    <property type="match status" value="1"/>
</dbReference>
<dbReference type="EMBL" id="MFZI01000011">
    <property type="protein sequence ID" value="OGK21950.1"/>
    <property type="molecule type" value="Genomic_DNA"/>
</dbReference>
<feature type="domain" description="ABC transporter" evidence="5">
    <location>
        <begin position="2"/>
        <end position="222"/>
    </location>
</feature>
<evidence type="ECO:0000256" key="2">
    <source>
        <dbReference type="ARBA" id="ARBA00022448"/>
    </source>
</evidence>
<organism evidence="6 7">
    <name type="scientific">Candidatus Roizmanbacteria bacterium RIFCSPHIGHO2_01_FULL_39_8</name>
    <dbReference type="NCBI Taxonomy" id="1802033"/>
    <lineage>
        <taxon>Bacteria</taxon>
        <taxon>Candidatus Roizmaniibacteriota</taxon>
    </lineage>
</organism>
<dbReference type="InterPro" id="IPR003593">
    <property type="entry name" value="AAA+_ATPase"/>
</dbReference>
<evidence type="ECO:0000256" key="3">
    <source>
        <dbReference type="ARBA" id="ARBA00022741"/>
    </source>
</evidence>
<dbReference type="GO" id="GO:0005524">
    <property type="term" value="F:ATP binding"/>
    <property type="evidence" value="ECO:0007669"/>
    <property type="project" value="UniProtKB-KW"/>
</dbReference>
<dbReference type="GO" id="GO:0098796">
    <property type="term" value="C:membrane protein complex"/>
    <property type="evidence" value="ECO:0007669"/>
    <property type="project" value="UniProtKB-ARBA"/>
</dbReference>
<keyword evidence="3" id="KW-0547">Nucleotide-binding</keyword>
<keyword evidence="2" id="KW-0813">Transport</keyword>
<dbReference type="CDD" id="cd03255">
    <property type="entry name" value="ABC_MJ0796_LolCDE_FtsE"/>
    <property type="match status" value="1"/>
</dbReference>
<evidence type="ECO:0000313" key="6">
    <source>
        <dbReference type="EMBL" id="OGK21950.1"/>
    </source>
</evidence>
<dbReference type="GO" id="GO:0016887">
    <property type="term" value="F:ATP hydrolysis activity"/>
    <property type="evidence" value="ECO:0007669"/>
    <property type="project" value="InterPro"/>
</dbReference>
<comment type="caution">
    <text evidence="6">The sequence shown here is derived from an EMBL/GenBank/DDBJ whole genome shotgun (WGS) entry which is preliminary data.</text>
</comment>
<dbReference type="PANTHER" id="PTHR42798">
    <property type="entry name" value="LIPOPROTEIN-RELEASING SYSTEM ATP-BINDING PROTEIN LOLD"/>
    <property type="match status" value="1"/>
</dbReference>
<sequence length="222" mass="25261">MITLQNIYKEYQLDQEIIFTALRCINLRIERGEFSSIMGPSGSGKSTLMHIIGLLDRPSKGTILINEKDISRFNDDQISTLRNEFVGFVFQQFNLIPKLTVRENILLPTIYAKKKLSFDPEERVWDIMKDFGIDAKAHSYPNKISGGQQQRTAIARALIMGPDLILADEPTGNLDTKTGDKIMDLLKDLNLKEKMTVIIVTHEVDIAKQTKRIIRIKDGEII</sequence>
<protein>
    <submittedName>
        <fullName evidence="6">ABC transporter ATP-binding protein</fullName>
    </submittedName>
</protein>
<name>A0A1F7GSE5_9BACT</name>
<gene>
    <name evidence="6" type="ORF">A2866_06035</name>
</gene>
<comment type="similarity">
    <text evidence="1">Belongs to the ABC transporter superfamily.</text>
</comment>
<dbReference type="InterPro" id="IPR017911">
    <property type="entry name" value="MacB-like_ATP-bd"/>
</dbReference>
<dbReference type="AlphaFoldDB" id="A0A1F7GSE5"/>
<dbReference type="SUPFAM" id="SSF52540">
    <property type="entry name" value="P-loop containing nucleoside triphosphate hydrolases"/>
    <property type="match status" value="1"/>
</dbReference>
<dbReference type="GO" id="GO:0022857">
    <property type="term" value="F:transmembrane transporter activity"/>
    <property type="evidence" value="ECO:0007669"/>
    <property type="project" value="UniProtKB-ARBA"/>
</dbReference>
<evidence type="ECO:0000259" key="5">
    <source>
        <dbReference type="PROSITE" id="PS50893"/>
    </source>
</evidence>